<gene>
    <name evidence="1" type="ORF">K435DRAFT_813278</name>
</gene>
<accession>A0A4S8KM08</accession>
<dbReference type="Proteomes" id="UP000297245">
    <property type="component" value="Unassembled WGS sequence"/>
</dbReference>
<organism evidence="1 2">
    <name type="scientific">Dendrothele bispora (strain CBS 962.96)</name>
    <dbReference type="NCBI Taxonomy" id="1314807"/>
    <lineage>
        <taxon>Eukaryota</taxon>
        <taxon>Fungi</taxon>
        <taxon>Dikarya</taxon>
        <taxon>Basidiomycota</taxon>
        <taxon>Agaricomycotina</taxon>
        <taxon>Agaricomycetes</taxon>
        <taxon>Agaricomycetidae</taxon>
        <taxon>Agaricales</taxon>
        <taxon>Agaricales incertae sedis</taxon>
        <taxon>Dendrothele</taxon>
    </lineage>
</organism>
<evidence type="ECO:0000313" key="1">
    <source>
        <dbReference type="EMBL" id="THU76572.1"/>
    </source>
</evidence>
<name>A0A4S8KM08_DENBC</name>
<proteinExistence type="predicted"/>
<dbReference type="AlphaFoldDB" id="A0A4S8KM08"/>
<protein>
    <submittedName>
        <fullName evidence="1">Uncharacterized protein</fullName>
    </submittedName>
</protein>
<evidence type="ECO:0000313" key="2">
    <source>
        <dbReference type="Proteomes" id="UP000297245"/>
    </source>
</evidence>
<dbReference type="OrthoDB" id="3008359at2759"/>
<reference evidence="1 2" key="1">
    <citation type="journal article" date="2019" name="Nat. Ecol. Evol.">
        <title>Megaphylogeny resolves global patterns of mushroom evolution.</title>
        <authorList>
            <person name="Varga T."/>
            <person name="Krizsan K."/>
            <person name="Foldi C."/>
            <person name="Dima B."/>
            <person name="Sanchez-Garcia M."/>
            <person name="Sanchez-Ramirez S."/>
            <person name="Szollosi G.J."/>
            <person name="Szarkandi J.G."/>
            <person name="Papp V."/>
            <person name="Albert L."/>
            <person name="Andreopoulos W."/>
            <person name="Angelini C."/>
            <person name="Antonin V."/>
            <person name="Barry K.W."/>
            <person name="Bougher N.L."/>
            <person name="Buchanan P."/>
            <person name="Buyck B."/>
            <person name="Bense V."/>
            <person name="Catcheside P."/>
            <person name="Chovatia M."/>
            <person name="Cooper J."/>
            <person name="Damon W."/>
            <person name="Desjardin D."/>
            <person name="Finy P."/>
            <person name="Geml J."/>
            <person name="Haridas S."/>
            <person name="Hughes K."/>
            <person name="Justo A."/>
            <person name="Karasinski D."/>
            <person name="Kautmanova I."/>
            <person name="Kiss B."/>
            <person name="Kocsube S."/>
            <person name="Kotiranta H."/>
            <person name="LaButti K.M."/>
            <person name="Lechner B.E."/>
            <person name="Liimatainen K."/>
            <person name="Lipzen A."/>
            <person name="Lukacs Z."/>
            <person name="Mihaltcheva S."/>
            <person name="Morgado L.N."/>
            <person name="Niskanen T."/>
            <person name="Noordeloos M.E."/>
            <person name="Ohm R.A."/>
            <person name="Ortiz-Santana B."/>
            <person name="Ovrebo C."/>
            <person name="Racz N."/>
            <person name="Riley R."/>
            <person name="Savchenko A."/>
            <person name="Shiryaev A."/>
            <person name="Soop K."/>
            <person name="Spirin V."/>
            <person name="Szebenyi C."/>
            <person name="Tomsovsky M."/>
            <person name="Tulloss R.E."/>
            <person name="Uehling J."/>
            <person name="Grigoriev I.V."/>
            <person name="Vagvolgyi C."/>
            <person name="Papp T."/>
            <person name="Martin F.M."/>
            <person name="Miettinen O."/>
            <person name="Hibbett D.S."/>
            <person name="Nagy L.G."/>
        </authorList>
    </citation>
    <scope>NUCLEOTIDE SEQUENCE [LARGE SCALE GENOMIC DNA]</scope>
    <source>
        <strain evidence="1 2">CBS 962.96</strain>
    </source>
</reference>
<keyword evidence="2" id="KW-1185">Reference proteome</keyword>
<sequence length="298" mass="32942">MGGDVLLQSLCPMLPPSDWCVLLGTPGSTPSPGIYSSMQWRKGGFTAPLFPLPIQCTMAEQAQMLYNQLQPWLNENAHEFSERPDGIHWAFFHQGGMYMNAQEALSSVNASMNSSFKLAFTFNLFEEAVHALFTNTRIPPGAVYTYDPTNNRDLAAKICATILPPAACTIPIPLPVCTSNSDKSPYTTTSTCYPKLSTGRWNTYNPKLSTGRRNTSNAPNALNAAITVYANATPTQAMINWVQYYLTSHNFSPDDTEEIENELEGSEDRESFVYAVNCRGRLLSARVARSVWDLQALS</sequence>
<dbReference type="EMBL" id="ML180831">
    <property type="protein sequence ID" value="THU76572.1"/>
    <property type="molecule type" value="Genomic_DNA"/>
</dbReference>